<dbReference type="InterPro" id="IPR051822">
    <property type="entry name" value="Glycosyl_Hydrolase_84"/>
</dbReference>
<accession>A0A0R2P5E0</accession>
<reference evidence="2 3" key="1">
    <citation type="submission" date="2015-10" db="EMBL/GenBank/DDBJ databases">
        <title>Metagenome-Assembled Genomes uncover a global brackish microbiome.</title>
        <authorList>
            <person name="Hugerth L.W."/>
            <person name="Larsson J."/>
            <person name="Alneberg J."/>
            <person name="Lindh M.V."/>
            <person name="Legrand C."/>
            <person name="Pinhassi J."/>
            <person name="Andersson A.F."/>
        </authorList>
    </citation>
    <scope>NUCLEOTIDE SEQUENCE [LARGE SCALE GENOMIC DNA]</scope>
    <source>
        <strain evidence="2">BACL2 MAG-121001-bin67</strain>
    </source>
</reference>
<dbReference type="PANTHER" id="PTHR13170">
    <property type="entry name" value="O-GLCNACASE"/>
    <property type="match status" value="1"/>
</dbReference>
<dbReference type="GO" id="GO:0016231">
    <property type="term" value="F:beta-N-acetylglucosaminidase activity"/>
    <property type="evidence" value="ECO:0007669"/>
    <property type="project" value="TreeGrafter"/>
</dbReference>
<dbReference type="InterPro" id="IPR000182">
    <property type="entry name" value="GNAT_dom"/>
</dbReference>
<dbReference type="AlphaFoldDB" id="A0A0R2P5E0"/>
<sequence length="200" mass="22574">MPDIEIKPAKLSDLADLYFVALKTGNSGSDATALFRNDQMLGEVFVGPYLTHASETSNLLSESGKTVGYGLCVLDTELFQKLCKKHWWPQLQIKYAELKHFSEDEWLIREIFSPTPSPSEVLKDFPSHGHIDLLPQVQGKGWGRKMMMQMENQLKNLGSAGFHLRVSAHNERGLNFYAALGYTELLKRGDEVVVGKRFSR</sequence>
<dbReference type="Gene3D" id="3.40.630.30">
    <property type="match status" value="1"/>
</dbReference>
<dbReference type="PROSITE" id="PS51186">
    <property type="entry name" value="GNAT"/>
    <property type="match status" value="1"/>
</dbReference>
<dbReference type="GO" id="GO:0009100">
    <property type="term" value="P:glycoprotein metabolic process"/>
    <property type="evidence" value="ECO:0007669"/>
    <property type="project" value="TreeGrafter"/>
</dbReference>
<organism evidence="2 3">
    <name type="scientific">Actinobacteria bacterium BACL2 MAG-121001-bin67</name>
    <dbReference type="NCBI Taxonomy" id="1655572"/>
    <lineage>
        <taxon>Bacteria</taxon>
        <taxon>Bacillati</taxon>
        <taxon>Actinomycetota</taxon>
        <taxon>Actinomycetes</taxon>
        <taxon>Actinomycetes incertae sedis</taxon>
        <taxon>ac1 cluster</taxon>
    </lineage>
</organism>
<dbReference type="InterPro" id="IPR016181">
    <property type="entry name" value="Acyl_CoA_acyltransferase"/>
</dbReference>
<feature type="domain" description="N-acetyltransferase" evidence="1">
    <location>
        <begin position="4"/>
        <end position="199"/>
    </location>
</feature>
<protein>
    <recommendedName>
        <fullName evidence="1">N-acetyltransferase domain-containing protein</fullName>
    </recommendedName>
</protein>
<dbReference type="GO" id="GO:0016747">
    <property type="term" value="F:acyltransferase activity, transferring groups other than amino-acyl groups"/>
    <property type="evidence" value="ECO:0007669"/>
    <property type="project" value="InterPro"/>
</dbReference>
<gene>
    <name evidence="2" type="ORF">ABR64_00735</name>
</gene>
<dbReference type="CDD" id="cd04301">
    <property type="entry name" value="NAT_SF"/>
    <property type="match status" value="1"/>
</dbReference>
<dbReference type="EMBL" id="LIAW01000013">
    <property type="protein sequence ID" value="KRO33153.1"/>
    <property type="molecule type" value="Genomic_DNA"/>
</dbReference>
<evidence type="ECO:0000259" key="1">
    <source>
        <dbReference type="PROSITE" id="PS51186"/>
    </source>
</evidence>
<proteinExistence type="predicted"/>
<comment type="caution">
    <text evidence="2">The sequence shown here is derived from an EMBL/GenBank/DDBJ whole genome shotgun (WGS) entry which is preliminary data.</text>
</comment>
<evidence type="ECO:0000313" key="3">
    <source>
        <dbReference type="Proteomes" id="UP000053349"/>
    </source>
</evidence>
<name>A0A0R2P5E0_9ACTN</name>
<dbReference type="PANTHER" id="PTHR13170:SF16">
    <property type="entry name" value="PROTEIN O-GLCNACASE"/>
    <property type="match status" value="1"/>
</dbReference>
<dbReference type="Pfam" id="PF00583">
    <property type="entry name" value="Acetyltransf_1"/>
    <property type="match status" value="1"/>
</dbReference>
<evidence type="ECO:0000313" key="2">
    <source>
        <dbReference type="EMBL" id="KRO33153.1"/>
    </source>
</evidence>
<dbReference type="Proteomes" id="UP000053349">
    <property type="component" value="Unassembled WGS sequence"/>
</dbReference>
<dbReference type="SUPFAM" id="SSF55729">
    <property type="entry name" value="Acyl-CoA N-acyltransferases (Nat)"/>
    <property type="match status" value="1"/>
</dbReference>